<evidence type="ECO:0000256" key="5">
    <source>
        <dbReference type="ARBA" id="ARBA00022591"/>
    </source>
</evidence>
<name>A0A340X7V9_LIPVE</name>
<proteinExistence type="inferred from homology"/>
<feature type="region of interest" description="Disordered" evidence="6">
    <location>
        <begin position="307"/>
        <end position="347"/>
    </location>
</feature>
<comment type="similarity">
    <text evidence="2">Belongs to the amelogenin family.</text>
</comment>
<evidence type="ECO:0000256" key="6">
    <source>
        <dbReference type="SAM" id="MobiDB-lite"/>
    </source>
</evidence>
<dbReference type="Proteomes" id="UP000265300">
    <property type="component" value="Unplaced"/>
</dbReference>
<comment type="subcellular location">
    <subcellularLocation>
        <location evidence="1">Secreted</location>
        <location evidence="1">Extracellular space</location>
        <location evidence="1">Extracellular matrix</location>
    </subcellularLocation>
</comment>
<feature type="region of interest" description="Disordered" evidence="6">
    <location>
        <begin position="95"/>
        <end position="286"/>
    </location>
</feature>
<dbReference type="GeneID" id="103086357"/>
<dbReference type="GO" id="GO:0070166">
    <property type="term" value="P:enamel mineralization"/>
    <property type="evidence" value="ECO:0007669"/>
    <property type="project" value="TreeGrafter"/>
</dbReference>
<feature type="compositionally biased region" description="Pro residues" evidence="6">
    <location>
        <begin position="128"/>
        <end position="152"/>
    </location>
</feature>
<evidence type="ECO:0000256" key="7">
    <source>
        <dbReference type="SAM" id="SignalP"/>
    </source>
</evidence>
<keyword evidence="3" id="KW-0964">Secreted</keyword>
<feature type="compositionally biased region" description="Basic residues" evidence="6">
    <location>
        <begin position="330"/>
        <end position="339"/>
    </location>
</feature>
<sequence length="347" mass="37904">MGTWILFACLLGAAFSMPLPPHPGHPGYINFSYEVLTPLKWYQNVIRHPYPSYGYEPMGGWLRHQIIPVVSQQAALQPHHHFPMVPAQQPVVPQQTMMPVPGQHSMTPSQPHQPHLPVPAQQPVQPQSHPPLLPQPPLAPMFPMQPLPPMLPDLPLEAWPATDKTKREEVEPEEEPPGPGRAPPPDLAPCPRRRTETARAERRHRERLRVQSPSCPRPGGARRGRRPRWSLRSGTPSARTWSSASLRRAEASGAPGAPGRGALAHPVTQPLGRPRPPDPHLPGTLVPRFSCGDEVLGNISEPWSARGAWRGGHGRPCPGAVGPEGLALRSSRRAGRPGRRGLGPGPS</sequence>
<dbReference type="Pfam" id="PF02948">
    <property type="entry name" value="Amelogenin"/>
    <property type="match status" value="2"/>
</dbReference>
<dbReference type="GO" id="GO:0030345">
    <property type="term" value="F:structural constituent of tooth enamel"/>
    <property type="evidence" value="ECO:0007669"/>
    <property type="project" value="TreeGrafter"/>
</dbReference>
<dbReference type="PANTHER" id="PTHR46794:SF2">
    <property type="entry name" value="AMELOGENIN, X ISOFORM"/>
    <property type="match status" value="1"/>
</dbReference>
<accession>A0A340X7V9</accession>
<feature type="signal peptide" evidence="7">
    <location>
        <begin position="1"/>
        <end position="16"/>
    </location>
</feature>
<feature type="compositionally biased region" description="Basic residues" evidence="6">
    <location>
        <begin position="220"/>
        <end position="229"/>
    </location>
</feature>
<keyword evidence="8" id="KW-1185">Reference proteome</keyword>
<dbReference type="KEGG" id="lve:103086357"/>
<dbReference type="InterPro" id="IPR004116">
    <property type="entry name" value="Amelogenin"/>
</dbReference>
<keyword evidence="7" id="KW-0732">Signal</keyword>
<feature type="compositionally biased region" description="Low complexity" evidence="6">
    <location>
        <begin position="110"/>
        <end position="127"/>
    </location>
</feature>
<feature type="compositionally biased region" description="Polar residues" evidence="6">
    <location>
        <begin position="235"/>
        <end position="245"/>
    </location>
</feature>
<evidence type="ECO:0000256" key="3">
    <source>
        <dbReference type="ARBA" id="ARBA00022525"/>
    </source>
</evidence>
<dbReference type="RefSeq" id="XP_007455130.1">
    <property type="nucleotide sequence ID" value="XM_007455068.1"/>
</dbReference>
<protein>
    <submittedName>
        <fullName evidence="9">Protein scribble homolog</fullName>
    </submittedName>
</protein>
<dbReference type="InParanoid" id="A0A340X7V9"/>
<feature type="compositionally biased region" description="Low complexity" evidence="6">
    <location>
        <begin position="251"/>
        <end position="266"/>
    </location>
</feature>
<organism evidence="8 9">
    <name type="scientific">Lipotes vexillifer</name>
    <name type="common">Yangtze river dolphin</name>
    <dbReference type="NCBI Taxonomy" id="118797"/>
    <lineage>
        <taxon>Eukaryota</taxon>
        <taxon>Metazoa</taxon>
        <taxon>Chordata</taxon>
        <taxon>Craniata</taxon>
        <taxon>Vertebrata</taxon>
        <taxon>Euteleostomi</taxon>
        <taxon>Mammalia</taxon>
        <taxon>Eutheria</taxon>
        <taxon>Laurasiatheria</taxon>
        <taxon>Artiodactyla</taxon>
        <taxon>Whippomorpha</taxon>
        <taxon>Cetacea</taxon>
        <taxon>Odontoceti</taxon>
        <taxon>Lipotidae</taxon>
        <taxon>Lipotes</taxon>
    </lineage>
</organism>
<dbReference type="PANTHER" id="PTHR46794">
    <property type="entry name" value="AMELOGENIN, Y ISOFORM"/>
    <property type="match status" value="1"/>
</dbReference>
<keyword evidence="4" id="KW-0272">Extracellular matrix</keyword>
<evidence type="ECO:0000256" key="4">
    <source>
        <dbReference type="ARBA" id="ARBA00022530"/>
    </source>
</evidence>
<evidence type="ECO:0000256" key="1">
    <source>
        <dbReference type="ARBA" id="ARBA00004498"/>
    </source>
</evidence>
<dbReference type="OrthoDB" id="9030267at2759"/>
<dbReference type="PRINTS" id="PR01757">
    <property type="entry name" value="AMELOGENIN"/>
</dbReference>
<dbReference type="SMART" id="SM00818">
    <property type="entry name" value="Amelogenin"/>
    <property type="match status" value="1"/>
</dbReference>
<keyword evidence="5" id="KW-0091">Biomineralization</keyword>
<gene>
    <name evidence="9" type="primary">LOC103086357</name>
</gene>
<reference evidence="9" key="1">
    <citation type="submission" date="2025-08" db="UniProtKB">
        <authorList>
            <consortium name="RefSeq"/>
        </authorList>
    </citation>
    <scope>IDENTIFICATION</scope>
</reference>
<evidence type="ECO:0000313" key="8">
    <source>
        <dbReference type="Proteomes" id="UP000265300"/>
    </source>
</evidence>
<feature type="chain" id="PRO_5016313722" evidence="7">
    <location>
        <begin position="17"/>
        <end position="347"/>
    </location>
</feature>
<dbReference type="AlphaFoldDB" id="A0A340X7V9"/>
<evidence type="ECO:0000256" key="2">
    <source>
        <dbReference type="ARBA" id="ARBA00010383"/>
    </source>
</evidence>
<evidence type="ECO:0000313" key="9">
    <source>
        <dbReference type="RefSeq" id="XP_007455130.1"/>
    </source>
</evidence>
<dbReference type="STRING" id="118797.A0A340X7V9"/>
<feature type="compositionally biased region" description="Pro residues" evidence="6">
    <location>
        <begin position="177"/>
        <end position="188"/>
    </location>
</feature>